<comment type="caution">
    <text evidence="3">The sequence shown here is derived from an EMBL/GenBank/DDBJ whole genome shotgun (WGS) entry which is preliminary data.</text>
</comment>
<feature type="compositionally biased region" description="Polar residues" evidence="1">
    <location>
        <begin position="86"/>
        <end position="98"/>
    </location>
</feature>
<evidence type="ECO:0000256" key="2">
    <source>
        <dbReference type="SAM" id="Phobius"/>
    </source>
</evidence>
<organism evidence="3 4">
    <name type="scientific">Bdellovibrio bacteriovorus</name>
    <dbReference type="NCBI Taxonomy" id="959"/>
    <lineage>
        <taxon>Bacteria</taxon>
        <taxon>Pseudomonadati</taxon>
        <taxon>Bdellovibrionota</taxon>
        <taxon>Bdellovibrionia</taxon>
        <taxon>Bdellovibrionales</taxon>
        <taxon>Pseudobdellovibrionaceae</taxon>
        <taxon>Bdellovibrio</taxon>
    </lineage>
</organism>
<protein>
    <recommendedName>
        <fullName evidence="5">Zinc ribbon domain-containing protein</fullName>
    </recommendedName>
</protein>
<evidence type="ECO:0000313" key="3">
    <source>
        <dbReference type="EMBL" id="KYG66073.1"/>
    </source>
</evidence>
<feature type="transmembrane region" description="Helical" evidence="2">
    <location>
        <begin position="44"/>
        <end position="62"/>
    </location>
</feature>
<dbReference type="Proteomes" id="UP000075320">
    <property type="component" value="Unassembled WGS sequence"/>
</dbReference>
<keyword evidence="2" id="KW-0472">Membrane</keyword>
<dbReference type="EMBL" id="LUKE01000001">
    <property type="protein sequence ID" value="KYG66073.1"/>
    <property type="molecule type" value="Genomic_DNA"/>
</dbReference>
<dbReference type="OrthoDB" id="5289641at2"/>
<evidence type="ECO:0000256" key="1">
    <source>
        <dbReference type="SAM" id="MobiDB-lite"/>
    </source>
</evidence>
<keyword evidence="2" id="KW-1133">Transmembrane helix</keyword>
<name>A0A150WNJ4_BDEBC</name>
<accession>A0A150WNJ4</accession>
<feature type="region of interest" description="Disordered" evidence="1">
    <location>
        <begin position="122"/>
        <end position="141"/>
    </location>
</feature>
<reference evidence="3 4" key="1">
    <citation type="submission" date="2016-03" db="EMBL/GenBank/DDBJ databases">
        <authorList>
            <person name="Ploux O."/>
        </authorList>
    </citation>
    <scope>NUCLEOTIDE SEQUENCE [LARGE SCALE GENOMIC DNA]</scope>
    <source>
        <strain evidence="3 4">R0</strain>
    </source>
</reference>
<gene>
    <name evidence="3" type="ORF">AZI86_03125</name>
</gene>
<evidence type="ECO:0000313" key="4">
    <source>
        <dbReference type="Proteomes" id="UP000075320"/>
    </source>
</evidence>
<dbReference type="AlphaFoldDB" id="A0A150WNJ4"/>
<evidence type="ECO:0008006" key="5">
    <source>
        <dbReference type="Google" id="ProtNLM"/>
    </source>
</evidence>
<feature type="region of interest" description="Disordered" evidence="1">
    <location>
        <begin position="86"/>
        <end position="115"/>
    </location>
</feature>
<sequence>MLINCPKCGFQQPKDKYCAQCGVDMETFRPAKPPFFQRVLGNPIVPLSILIVMVSGIGFFMYKSGQENLQNRVTYLKSSVQIESSASSPASTDEQVLSASGDVPSPPPPPTSTQSTEVASMAAASESVDPTAKSLVAGPTPAAEKPKTAQIVVYYAEVGRGMLGDFVNSSRGTGQYLSFNDYSAGILPGINKALTAPTVKILRKEQRSLSQKSNQWFLGWTDKRDPSRQIGLNTYFEVNDMEAGNLRGNIEILRTWREETAPGVFEVQKRTFPAIFEIGGETGFFMWGVMPRRSNLPNEDELVEVDVYKILRSPQFRSHESEFVIFVEFERSQ</sequence>
<keyword evidence="4" id="KW-1185">Reference proteome</keyword>
<proteinExistence type="predicted"/>
<keyword evidence="2" id="KW-0812">Transmembrane</keyword>